<accession>A0A9D3N238</accession>
<feature type="compositionally biased region" description="Basic and acidic residues" evidence="1">
    <location>
        <begin position="15"/>
        <end position="27"/>
    </location>
</feature>
<sequence length="86" mass="9420">MARLHLSSGQSSDEQGSHVREDEERHLVIGTPCTPLAPPLERMELNQGFSTGQSFSIISAPVPEIVPLHLFHAELWWQQLGSSCGG</sequence>
<evidence type="ECO:0000256" key="1">
    <source>
        <dbReference type="SAM" id="MobiDB-lite"/>
    </source>
</evidence>
<comment type="caution">
    <text evidence="2">The sequence shown here is derived from an EMBL/GenBank/DDBJ whole genome shotgun (WGS) entry which is preliminary data.</text>
</comment>
<dbReference type="Proteomes" id="UP000824219">
    <property type="component" value="Linkage Group LG27"/>
</dbReference>
<evidence type="ECO:0000313" key="3">
    <source>
        <dbReference type="Proteomes" id="UP000824219"/>
    </source>
</evidence>
<protein>
    <submittedName>
        <fullName evidence="2">Uncharacterized protein</fullName>
    </submittedName>
</protein>
<organism evidence="2 3">
    <name type="scientific">Hemibagrus wyckioides</name>
    <dbReference type="NCBI Taxonomy" id="337641"/>
    <lineage>
        <taxon>Eukaryota</taxon>
        <taxon>Metazoa</taxon>
        <taxon>Chordata</taxon>
        <taxon>Craniata</taxon>
        <taxon>Vertebrata</taxon>
        <taxon>Euteleostomi</taxon>
        <taxon>Actinopterygii</taxon>
        <taxon>Neopterygii</taxon>
        <taxon>Teleostei</taxon>
        <taxon>Ostariophysi</taxon>
        <taxon>Siluriformes</taxon>
        <taxon>Bagridae</taxon>
        <taxon>Hemibagrus</taxon>
    </lineage>
</organism>
<dbReference type="AlphaFoldDB" id="A0A9D3N238"/>
<gene>
    <name evidence="2" type="ORF">KOW79_021219</name>
</gene>
<feature type="region of interest" description="Disordered" evidence="1">
    <location>
        <begin position="1"/>
        <end position="32"/>
    </location>
</feature>
<reference evidence="2 3" key="1">
    <citation type="submission" date="2021-06" db="EMBL/GenBank/DDBJ databases">
        <title>Chromosome-level genome assembly of the red-tail catfish (Hemibagrus wyckioides).</title>
        <authorList>
            <person name="Shao F."/>
        </authorList>
    </citation>
    <scope>NUCLEOTIDE SEQUENCE [LARGE SCALE GENOMIC DNA]</scope>
    <source>
        <strain evidence="2">EC202008001</strain>
        <tissue evidence="2">Blood</tissue>
    </source>
</reference>
<evidence type="ECO:0000313" key="2">
    <source>
        <dbReference type="EMBL" id="KAG7315131.1"/>
    </source>
</evidence>
<keyword evidence="3" id="KW-1185">Reference proteome</keyword>
<dbReference type="EMBL" id="JAHKSW010000027">
    <property type="protein sequence ID" value="KAG7315131.1"/>
    <property type="molecule type" value="Genomic_DNA"/>
</dbReference>
<name>A0A9D3N238_9TELE</name>
<proteinExistence type="predicted"/>